<evidence type="ECO:0000313" key="5">
    <source>
        <dbReference type="RefSeq" id="XP_019628676.1"/>
    </source>
</evidence>
<dbReference type="KEGG" id="bbel:109473241"/>
<sequence length="341" mass="37677">MNVELIDAPENSAEGIITIIKRLNKLLVPQTGGEDSTAVERIVLGGDVLTNERAFSGQAALMNADNEKDSCAGIIHRPEGLHRLMNFLMGIYQEFYKEPVTGDRALPYSLRNIVNRRDVEGPKSVAKAYRSHLAFVVDCVDAYTVAMACQHFGLSSIDGKPTANTPPVLHGTDKSGKCLWLLQQAKTIRKQLLSPGDHEKAMDIDHMTQQVAALDNRQQMLQTVQQEDGKYKCPHCGKEYVREKNFTKHQEKVHSIDLHVDTVPAEGQEHLQYTSRLLSSFPNLGVGDRARKCLNSAVDSRVGNPDNPSSSQRGGATSAKTQRVLIMSPDHDFAEGVQHLN</sequence>
<gene>
    <name evidence="5" type="primary">LOC109473241</name>
</gene>
<dbReference type="PROSITE" id="PS00028">
    <property type="entry name" value="ZINC_FINGER_C2H2_1"/>
    <property type="match status" value="1"/>
</dbReference>
<dbReference type="GO" id="GO:0008270">
    <property type="term" value="F:zinc ion binding"/>
    <property type="evidence" value="ECO:0007669"/>
    <property type="project" value="UniProtKB-KW"/>
</dbReference>
<dbReference type="GeneID" id="109473241"/>
<name>A0A6P4ZG87_BRABE</name>
<protein>
    <submittedName>
        <fullName evidence="5">Uncharacterized protein LOC109473241</fullName>
    </submittedName>
</protein>
<evidence type="ECO:0000259" key="3">
    <source>
        <dbReference type="PROSITE" id="PS50157"/>
    </source>
</evidence>
<dbReference type="Gene3D" id="3.30.160.60">
    <property type="entry name" value="Classic Zinc Finger"/>
    <property type="match status" value="1"/>
</dbReference>
<keyword evidence="4" id="KW-1185">Reference proteome</keyword>
<dbReference type="PROSITE" id="PS50157">
    <property type="entry name" value="ZINC_FINGER_C2H2_2"/>
    <property type="match status" value="1"/>
</dbReference>
<feature type="domain" description="C2H2-type" evidence="3">
    <location>
        <begin position="231"/>
        <end position="255"/>
    </location>
</feature>
<organism evidence="4 5">
    <name type="scientific">Branchiostoma belcheri</name>
    <name type="common">Amphioxus</name>
    <dbReference type="NCBI Taxonomy" id="7741"/>
    <lineage>
        <taxon>Eukaryota</taxon>
        <taxon>Metazoa</taxon>
        <taxon>Chordata</taxon>
        <taxon>Cephalochordata</taxon>
        <taxon>Leptocardii</taxon>
        <taxon>Amphioxiformes</taxon>
        <taxon>Branchiostomatidae</taxon>
        <taxon>Branchiostoma</taxon>
    </lineage>
</organism>
<keyword evidence="1" id="KW-0862">Zinc</keyword>
<evidence type="ECO:0000256" key="2">
    <source>
        <dbReference type="SAM" id="MobiDB-lite"/>
    </source>
</evidence>
<dbReference type="InterPro" id="IPR036236">
    <property type="entry name" value="Znf_C2H2_sf"/>
</dbReference>
<keyword evidence="1" id="KW-0479">Metal-binding</keyword>
<evidence type="ECO:0000313" key="4">
    <source>
        <dbReference type="Proteomes" id="UP000515135"/>
    </source>
</evidence>
<dbReference type="SMART" id="SM00355">
    <property type="entry name" value="ZnF_C2H2"/>
    <property type="match status" value="1"/>
</dbReference>
<feature type="region of interest" description="Disordered" evidence="2">
    <location>
        <begin position="297"/>
        <end position="319"/>
    </location>
</feature>
<evidence type="ECO:0000256" key="1">
    <source>
        <dbReference type="PROSITE-ProRule" id="PRU00042"/>
    </source>
</evidence>
<dbReference type="Pfam" id="PF20231">
    <property type="entry name" value="DUF6589"/>
    <property type="match status" value="1"/>
</dbReference>
<keyword evidence="1" id="KW-0863">Zinc-finger</keyword>
<dbReference type="AlphaFoldDB" id="A0A6P4ZG87"/>
<feature type="compositionally biased region" description="Polar residues" evidence="2">
    <location>
        <begin position="306"/>
        <end position="319"/>
    </location>
</feature>
<dbReference type="InterPro" id="IPR046496">
    <property type="entry name" value="DUF6589"/>
</dbReference>
<dbReference type="SUPFAM" id="SSF57667">
    <property type="entry name" value="beta-beta-alpha zinc fingers"/>
    <property type="match status" value="1"/>
</dbReference>
<accession>A0A6P4ZG87</accession>
<reference evidence="5" key="1">
    <citation type="submission" date="2025-08" db="UniProtKB">
        <authorList>
            <consortium name="RefSeq"/>
        </authorList>
    </citation>
    <scope>IDENTIFICATION</scope>
    <source>
        <tissue evidence="5">Gonad</tissue>
    </source>
</reference>
<proteinExistence type="predicted"/>
<dbReference type="Proteomes" id="UP000515135">
    <property type="component" value="Unplaced"/>
</dbReference>
<dbReference type="OrthoDB" id="6141286at2759"/>
<dbReference type="InterPro" id="IPR013087">
    <property type="entry name" value="Znf_C2H2_type"/>
</dbReference>
<dbReference type="RefSeq" id="XP_019628676.1">
    <property type="nucleotide sequence ID" value="XM_019773117.1"/>
</dbReference>